<dbReference type="CDD" id="cd18773">
    <property type="entry name" value="PDC1_HK_sensor"/>
    <property type="match status" value="1"/>
</dbReference>
<evidence type="ECO:0000256" key="9">
    <source>
        <dbReference type="SAM" id="Coils"/>
    </source>
</evidence>
<dbReference type="InterPro" id="IPR003660">
    <property type="entry name" value="HAMP_dom"/>
</dbReference>
<evidence type="ECO:0000256" key="1">
    <source>
        <dbReference type="ARBA" id="ARBA00004651"/>
    </source>
</evidence>
<evidence type="ECO:0000256" key="7">
    <source>
        <dbReference type="ARBA" id="ARBA00022989"/>
    </source>
</evidence>
<comment type="subcellular location">
    <subcellularLocation>
        <location evidence="1">Cell membrane</location>
        <topology evidence="1">Multi-pass membrane protein</topology>
    </subcellularLocation>
</comment>
<dbReference type="Pfam" id="PF00672">
    <property type="entry name" value="HAMP"/>
    <property type="match status" value="1"/>
</dbReference>
<gene>
    <name evidence="12" type="ORF">GXN74_13225</name>
</gene>
<dbReference type="Gene3D" id="3.30.450.20">
    <property type="entry name" value="PAS domain"/>
    <property type="match status" value="2"/>
</dbReference>
<proteinExistence type="predicted"/>
<keyword evidence="4" id="KW-0808">Transferase</keyword>
<evidence type="ECO:0000256" key="4">
    <source>
        <dbReference type="ARBA" id="ARBA00022679"/>
    </source>
</evidence>
<evidence type="ECO:0000256" key="2">
    <source>
        <dbReference type="ARBA" id="ARBA00022475"/>
    </source>
</evidence>
<dbReference type="EMBL" id="JAAEEH010000054">
    <property type="protein sequence ID" value="NDL68700.1"/>
    <property type="molecule type" value="Genomic_DNA"/>
</dbReference>
<dbReference type="Gene3D" id="6.10.340.10">
    <property type="match status" value="1"/>
</dbReference>
<keyword evidence="5 10" id="KW-0812">Transmembrane</keyword>
<keyword evidence="9" id="KW-0175">Coiled coil</keyword>
<keyword evidence="6 12" id="KW-0418">Kinase</keyword>
<dbReference type="Gene3D" id="3.30.565.10">
    <property type="entry name" value="Histidine kinase-like ATPase, C-terminal domain"/>
    <property type="match status" value="1"/>
</dbReference>
<dbReference type="InterPro" id="IPR003594">
    <property type="entry name" value="HATPase_dom"/>
</dbReference>
<evidence type="ECO:0000256" key="6">
    <source>
        <dbReference type="ARBA" id="ARBA00022777"/>
    </source>
</evidence>
<dbReference type="InterPro" id="IPR036890">
    <property type="entry name" value="HATPase_C_sf"/>
</dbReference>
<protein>
    <submittedName>
        <fullName evidence="12">Sensor histidine kinase</fullName>
    </submittedName>
</protein>
<dbReference type="InterPro" id="IPR033479">
    <property type="entry name" value="dCache_1"/>
</dbReference>
<accession>A0A7X5HY00</accession>
<feature type="coiled-coil region" evidence="9">
    <location>
        <begin position="351"/>
        <end position="378"/>
    </location>
</feature>
<dbReference type="PROSITE" id="PS50885">
    <property type="entry name" value="HAMP"/>
    <property type="match status" value="1"/>
</dbReference>
<comment type="caution">
    <text evidence="12">The sequence shown here is derived from an EMBL/GenBank/DDBJ whole genome shotgun (WGS) entry which is preliminary data.</text>
</comment>
<dbReference type="Pfam" id="PF02518">
    <property type="entry name" value="HATPase_c"/>
    <property type="match status" value="1"/>
</dbReference>
<feature type="domain" description="HAMP" evidence="11">
    <location>
        <begin position="311"/>
        <end position="363"/>
    </location>
</feature>
<keyword evidence="13" id="KW-1185">Reference proteome</keyword>
<dbReference type="CDD" id="cd06225">
    <property type="entry name" value="HAMP"/>
    <property type="match status" value="1"/>
</dbReference>
<dbReference type="Pfam" id="PF06580">
    <property type="entry name" value="His_kinase"/>
    <property type="match status" value="1"/>
</dbReference>
<evidence type="ECO:0000256" key="5">
    <source>
        <dbReference type="ARBA" id="ARBA00022692"/>
    </source>
</evidence>
<dbReference type="PANTHER" id="PTHR42713:SF2">
    <property type="entry name" value="TWO-COMPONENT SENSOR KINASE YESM"/>
    <property type="match status" value="1"/>
</dbReference>
<evidence type="ECO:0000256" key="3">
    <source>
        <dbReference type="ARBA" id="ARBA00022553"/>
    </source>
</evidence>
<dbReference type="SMART" id="SM00304">
    <property type="entry name" value="HAMP"/>
    <property type="match status" value="1"/>
</dbReference>
<dbReference type="InterPro" id="IPR051552">
    <property type="entry name" value="HptR"/>
</dbReference>
<dbReference type="InterPro" id="IPR010559">
    <property type="entry name" value="Sig_transdc_His_kin_internal"/>
</dbReference>
<dbReference type="SUPFAM" id="SSF55874">
    <property type="entry name" value="ATPase domain of HSP90 chaperone/DNA topoisomerase II/histidine kinase"/>
    <property type="match status" value="1"/>
</dbReference>
<dbReference type="CDD" id="cd12912">
    <property type="entry name" value="PDC2_MCP_like"/>
    <property type="match status" value="1"/>
</dbReference>
<dbReference type="GO" id="GO:0005886">
    <property type="term" value="C:plasma membrane"/>
    <property type="evidence" value="ECO:0007669"/>
    <property type="project" value="UniProtKB-SubCell"/>
</dbReference>
<dbReference type="PANTHER" id="PTHR42713">
    <property type="entry name" value="HISTIDINE KINASE-RELATED"/>
    <property type="match status" value="1"/>
</dbReference>
<keyword evidence="3" id="KW-0597">Phosphoprotein</keyword>
<evidence type="ECO:0000256" key="8">
    <source>
        <dbReference type="ARBA" id="ARBA00023136"/>
    </source>
</evidence>
<reference evidence="12 13" key="1">
    <citation type="submission" date="2020-01" db="EMBL/GenBank/DDBJ databases">
        <title>Anaeroalcalibacter tamaniensis gen. nov., sp. nov., moderately halophilic strictly anaerobic fermenter bacterium from mud volcano of Taman peninsula.</title>
        <authorList>
            <person name="Frolova A."/>
            <person name="Merkel A.Y."/>
            <person name="Slobodkin A.I."/>
        </authorList>
    </citation>
    <scope>NUCLEOTIDE SEQUENCE [LARGE SCALE GENOMIC DNA]</scope>
    <source>
        <strain evidence="12 13">F-3ap</strain>
    </source>
</reference>
<sequence length="578" mass="65433">MKKPKMLGYLRVQIAAYYLLASLLLVTVLGSSLYYNVSSIVLQENLDATVTAVERSSDYIEVYVDRLKTVTAMIAENSQTIAYLSDEGADVSLRGTIDQLIDTALRTDPFLVSVILVSKDGRIVSNERALDMRMSDDMMKEVWYVNAVRSGGMPILTSARMQKFSMDKDQWVVSISREVTDGDGENIGVLVLDIRYQFIEDFLSELNLGHQGYAYIINADNQVVFHKDTSYFQEEAKRVALVEMMAMPQGYDKDRELLIHHTHLKNTDWTLVGVSSLDGLQGIRSQIQESLLFAGIVMLLVVAFSSVLIANRITNPIRRLEKAMAHIEGDLAHIAIEGQGCYEAKNLAIHFNDMMDRIKSLMEDVQEKEKNLRSYEINALHSQINPHFLYNTLDTIVWMAEFNEQEKVIAVTKSLAQFFRISLSQGDELIPLENEVEHTRQYLFIQKQRYMDKLSYSIRMEDWLGDVLVPKIILQPIVENAVYHGIRELDRPGHIEIRVLGMEGEIQLVVSDDGVGFDVARGTDKKPASPRKLGGVGIRNVDERIKLYYGEGFGVGIRSEKGKGTTAVLRIGYRTRKL</sequence>
<keyword evidence="7 10" id="KW-1133">Transmembrane helix</keyword>
<evidence type="ECO:0000256" key="10">
    <source>
        <dbReference type="SAM" id="Phobius"/>
    </source>
</evidence>
<dbReference type="Proteomes" id="UP000461585">
    <property type="component" value="Unassembled WGS sequence"/>
</dbReference>
<organism evidence="12 13">
    <name type="scientific">Anaerotalea alkaliphila</name>
    <dbReference type="NCBI Taxonomy" id="2662126"/>
    <lineage>
        <taxon>Bacteria</taxon>
        <taxon>Bacillati</taxon>
        <taxon>Bacillota</taxon>
        <taxon>Clostridia</taxon>
        <taxon>Eubacteriales</taxon>
        <taxon>Anaerotalea</taxon>
    </lineage>
</organism>
<dbReference type="RefSeq" id="WP_162371421.1">
    <property type="nucleotide sequence ID" value="NZ_JAAEEH010000054.1"/>
</dbReference>
<dbReference type="GO" id="GO:0000155">
    <property type="term" value="F:phosphorelay sensor kinase activity"/>
    <property type="evidence" value="ECO:0007669"/>
    <property type="project" value="InterPro"/>
</dbReference>
<feature type="transmembrane region" description="Helical" evidence="10">
    <location>
        <begin position="291"/>
        <end position="310"/>
    </location>
</feature>
<evidence type="ECO:0000259" key="11">
    <source>
        <dbReference type="PROSITE" id="PS50885"/>
    </source>
</evidence>
<evidence type="ECO:0000313" key="12">
    <source>
        <dbReference type="EMBL" id="NDL68700.1"/>
    </source>
</evidence>
<keyword evidence="2" id="KW-1003">Cell membrane</keyword>
<keyword evidence="8 10" id="KW-0472">Membrane</keyword>
<dbReference type="AlphaFoldDB" id="A0A7X5HY00"/>
<dbReference type="Pfam" id="PF02743">
    <property type="entry name" value="dCache_1"/>
    <property type="match status" value="1"/>
</dbReference>
<evidence type="ECO:0000313" key="13">
    <source>
        <dbReference type="Proteomes" id="UP000461585"/>
    </source>
</evidence>
<name>A0A7X5HY00_9FIRM</name>